<evidence type="ECO:0000256" key="1">
    <source>
        <dbReference type="ARBA" id="ARBA00010333"/>
    </source>
</evidence>
<comment type="caution">
    <text evidence="2">The sequence shown here is derived from an EMBL/GenBank/DDBJ whole genome shotgun (WGS) entry which is preliminary data.</text>
</comment>
<dbReference type="Proteomes" id="UP000429555">
    <property type="component" value="Unassembled WGS sequence"/>
</dbReference>
<dbReference type="SUPFAM" id="SSF53850">
    <property type="entry name" value="Periplasmic binding protein-like II"/>
    <property type="match status" value="1"/>
</dbReference>
<sequence length="324" mass="36317">MPATISAAPRRTRCAPPWRVAASCWPAANPLRRSGPVHATGPLPGTQARVAMPAIVLLFCLLFSSLAWADRNCSHAYRVGISQIGYSYYLLDDGTPAGSSFDFYEELGRRSGCTFQLWPLPRMRAWHDAGMQQLDIVSPTIRTAERDRQGVFIEYFKNRNDILLDRRHGAHIDSLEQLLADPRITIGLIRGHSNGPYFDQRLAPLQAQQRIQLANTAQMLFRQLQAGRIQATIMTAGIYQKELDDLALGEQLRIIQVPESDAFSVGLYLSRLTLDQPSIDWLSLHIRAMLADGTLRRLLGRRHGKSLTERYYQPTPSPAADEAP</sequence>
<dbReference type="Gene3D" id="3.40.190.10">
    <property type="entry name" value="Periplasmic binding protein-like II"/>
    <property type="match status" value="2"/>
</dbReference>
<dbReference type="PANTHER" id="PTHR35936:SF25">
    <property type="entry name" value="ABC TRANSPORTER SUBSTRATE-BINDING PROTEIN"/>
    <property type="match status" value="1"/>
</dbReference>
<evidence type="ECO:0000313" key="3">
    <source>
        <dbReference type="Proteomes" id="UP000429555"/>
    </source>
</evidence>
<evidence type="ECO:0000313" key="2">
    <source>
        <dbReference type="EMBL" id="MVW73843.1"/>
    </source>
</evidence>
<dbReference type="AlphaFoldDB" id="A0A6I4KVN4"/>
<organism evidence="2 3">
    <name type="scientific">Pseudomonas xionganensis</name>
    <dbReference type="NCBI Taxonomy" id="2654845"/>
    <lineage>
        <taxon>Bacteria</taxon>
        <taxon>Pseudomonadati</taxon>
        <taxon>Pseudomonadota</taxon>
        <taxon>Gammaproteobacteria</taxon>
        <taxon>Pseudomonadales</taxon>
        <taxon>Pseudomonadaceae</taxon>
        <taxon>Pseudomonas</taxon>
    </lineage>
</organism>
<dbReference type="EMBL" id="WKJZ01000001">
    <property type="protein sequence ID" value="MVW73843.1"/>
    <property type="molecule type" value="Genomic_DNA"/>
</dbReference>
<keyword evidence="3" id="KW-1185">Reference proteome</keyword>
<protein>
    <submittedName>
        <fullName evidence="2">Transporter substrate-binding domain-containing protein</fullName>
    </submittedName>
</protein>
<name>A0A6I4KVN4_9PSED</name>
<comment type="similarity">
    <text evidence="1">Belongs to the bacterial solute-binding protein 3 family.</text>
</comment>
<accession>A0A6I4KVN4</accession>
<reference evidence="2 3" key="1">
    <citation type="submission" date="2019-11" db="EMBL/GenBank/DDBJ databases">
        <title>Pseudomonas flavidum sp. nov., isolated from Baiyang Lake.</title>
        <authorList>
            <person name="Zhao Y."/>
        </authorList>
    </citation>
    <scope>NUCLEOTIDE SEQUENCE [LARGE SCALE GENOMIC DNA]</scope>
    <source>
        <strain evidence="3">R-22-3 w-18</strain>
    </source>
</reference>
<dbReference type="PANTHER" id="PTHR35936">
    <property type="entry name" value="MEMBRANE-BOUND LYTIC MUREIN TRANSGLYCOSYLASE F"/>
    <property type="match status" value="1"/>
</dbReference>
<gene>
    <name evidence="2" type="ORF">GJV18_00820</name>
</gene>
<proteinExistence type="inferred from homology"/>